<comment type="caution">
    <text evidence="2">The sequence shown here is derived from an EMBL/GenBank/DDBJ whole genome shotgun (WGS) entry which is preliminary data.</text>
</comment>
<dbReference type="Proteomes" id="UP000585614">
    <property type="component" value="Unassembled WGS sequence"/>
</dbReference>
<reference evidence="2 3" key="1">
    <citation type="journal article" date="2020" name="Nature">
        <title>Six reference-quality genomes reveal evolution of bat adaptations.</title>
        <authorList>
            <person name="Jebb D."/>
            <person name="Huang Z."/>
            <person name="Pippel M."/>
            <person name="Hughes G.M."/>
            <person name="Lavrichenko K."/>
            <person name="Devanna P."/>
            <person name="Winkler S."/>
            <person name="Jermiin L.S."/>
            <person name="Skirmuntt E.C."/>
            <person name="Katzourakis A."/>
            <person name="Burkitt-Gray L."/>
            <person name="Ray D.A."/>
            <person name="Sullivan K.A.M."/>
            <person name="Roscito J.G."/>
            <person name="Kirilenko B.M."/>
            <person name="Davalos L.M."/>
            <person name="Corthals A.P."/>
            <person name="Power M.L."/>
            <person name="Jones G."/>
            <person name="Ransome R.D."/>
            <person name="Dechmann D.K.N."/>
            <person name="Locatelli A.G."/>
            <person name="Puechmaille S.J."/>
            <person name="Fedrigo O."/>
            <person name="Jarvis E.D."/>
            <person name="Hiller M."/>
            <person name="Vernes S.C."/>
            <person name="Myers E.W."/>
            <person name="Teeling E.C."/>
        </authorList>
    </citation>
    <scope>NUCLEOTIDE SEQUENCE [LARGE SCALE GENOMIC DNA]</scope>
    <source>
        <strain evidence="2">MRhiFer1</strain>
        <tissue evidence="2">Lung</tissue>
    </source>
</reference>
<dbReference type="EMBL" id="JACAGC010000020">
    <property type="protein sequence ID" value="KAF6298922.1"/>
    <property type="molecule type" value="Genomic_DNA"/>
</dbReference>
<feature type="region of interest" description="Disordered" evidence="1">
    <location>
        <begin position="70"/>
        <end position="91"/>
    </location>
</feature>
<evidence type="ECO:0000313" key="2">
    <source>
        <dbReference type="EMBL" id="KAF6298922.1"/>
    </source>
</evidence>
<proteinExistence type="predicted"/>
<protein>
    <submittedName>
        <fullName evidence="2">Uncharacterized protein</fullName>
    </submittedName>
</protein>
<name>A0A7J7TEE7_RHIFE</name>
<evidence type="ECO:0000313" key="3">
    <source>
        <dbReference type="Proteomes" id="UP000585614"/>
    </source>
</evidence>
<gene>
    <name evidence="2" type="ORF">mRhiFer1_008957</name>
</gene>
<accession>A0A7J7TEE7</accession>
<organism evidence="2 3">
    <name type="scientific">Rhinolophus ferrumequinum</name>
    <name type="common">Greater horseshoe bat</name>
    <dbReference type="NCBI Taxonomy" id="59479"/>
    <lineage>
        <taxon>Eukaryota</taxon>
        <taxon>Metazoa</taxon>
        <taxon>Chordata</taxon>
        <taxon>Craniata</taxon>
        <taxon>Vertebrata</taxon>
        <taxon>Euteleostomi</taxon>
        <taxon>Mammalia</taxon>
        <taxon>Eutheria</taxon>
        <taxon>Laurasiatheria</taxon>
        <taxon>Chiroptera</taxon>
        <taxon>Yinpterochiroptera</taxon>
        <taxon>Rhinolophoidea</taxon>
        <taxon>Rhinolophidae</taxon>
        <taxon>Rhinolophinae</taxon>
        <taxon>Rhinolophus</taxon>
    </lineage>
</organism>
<evidence type="ECO:0000256" key="1">
    <source>
        <dbReference type="SAM" id="MobiDB-lite"/>
    </source>
</evidence>
<sequence>MVSACVSEGFRNIPSRTAQQLLGVASELGRSTGHKVGRGGSDTAGGGVQWSWPQREAIFSTLLRSIVGESGSSEGAVQEGEENNRESILLQTNPRAKHSFLRMKNPLLHPVGAHKSRCFACGSSHFTFPVS</sequence>
<dbReference type="AlphaFoldDB" id="A0A7J7TEE7"/>